<dbReference type="InterPro" id="IPR041118">
    <property type="entry name" value="Rx_N"/>
</dbReference>
<dbReference type="Gene3D" id="3.80.10.10">
    <property type="entry name" value="Ribonuclease Inhibitor"/>
    <property type="match status" value="1"/>
</dbReference>
<keyword evidence="10" id="KW-1185">Reference proteome</keyword>
<dbReference type="Pfam" id="PF18052">
    <property type="entry name" value="Rx_N"/>
    <property type="match status" value="1"/>
</dbReference>
<dbReference type="Gene3D" id="1.10.8.430">
    <property type="entry name" value="Helical domain of apoptotic protease-activating factors"/>
    <property type="match status" value="1"/>
</dbReference>
<dbReference type="InterPro" id="IPR055414">
    <property type="entry name" value="LRR_R13L4/SHOC2-like"/>
</dbReference>
<dbReference type="InterPro" id="IPR038005">
    <property type="entry name" value="RX-like_CC"/>
</dbReference>
<feature type="domain" description="Disease resistance N-terminal" evidence="6">
    <location>
        <begin position="6"/>
        <end position="94"/>
    </location>
</feature>
<keyword evidence="2" id="KW-0547">Nucleotide-binding</keyword>
<dbReference type="PANTHER" id="PTHR36766:SF45">
    <property type="entry name" value="NB-ARC DOMAIN-CONTAINING PROTEIN"/>
    <property type="match status" value="1"/>
</dbReference>
<dbReference type="Pfam" id="PF23559">
    <property type="entry name" value="WHD_DRP"/>
    <property type="match status" value="1"/>
</dbReference>
<dbReference type="Gene3D" id="1.20.5.4130">
    <property type="match status" value="1"/>
</dbReference>
<dbReference type="CDD" id="cd14798">
    <property type="entry name" value="RX-CC_like"/>
    <property type="match status" value="1"/>
</dbReference>
<dbReference type="GO" id="GO:0006952">
    <property type="term" value="P:defense response"/>
    <property type="evidence" value="ECO:0007669"/>
    <property type="project" value="UniProtKB-KW"/>
</dbReference>
<dbReference type="InterPro" id="IPR036388">
    <property type="entry name" value="WH-like_DNA-bd_sf"/>
</dbReference>
<evidence type="ECO:0000256" key="4">
    <source>
        <dbReference type="ARBA" id="ARBA00022840"/>
    </source>
</evidence>
<accession>A0AAV5MR35</accession>
<dbReference type="GO" id="GO:0051707">
    <property type="term" value="P:response to other organism"/>
    <property type="evidence" value="ECO:0007669"/>
    <property type="project" value="UniProtKB-ARBA"/>
</dbReference>
<evidence type="ECO:0000259" key="8">
    <source>
        <dbReference type="Pfam" id="PF23598"/>
    </source>
</evidence>
<evidence type="ECO:0000256" key="3">
    <source>
        <dbReference type="ARBA" id="ARBA00022821"/>
    </source>
</evidence>
<evidence type="ECO:0000313" key="9">
    <source>
        <dbReference type="EMBL" id="GKV51303.1"/>
    </source>
</evidence>
<evidence type="ECO:0000256" key="1">
    <source>
        <dbReference type="ARBA" id="ARBA00022737"/>
    </source>
</evidence>
<dbReference type="InterPro" id="IPR042197">
    <property type="entry name" value="Apaf_helical"/>
</dbReference>
<organism evidence="9 10">
    <name type="scientific">Rubroshorea leprosula</name>
    <dbReference type="NCBI Taxonomy" id="152421"/>
    <lineage>
        <taxon>Eukaryota</taxon>
        <taxon>Viridiplantae</taxon>
        <taxon>Streptophyta</taxon>
        <taxon>Embryophyta</taxon>
        <taxon>Tracheophyta</taxon>
        <taxon>Spermatophyta</taxon>
        <taxon>Magnoliopsida</taxon>
        <taxon>eudicotyledons</taxon>
        <taxon>Gunneridae</taxon>
        <taxon>Pentapetalae</taxon>
        <taxon>rosids</taxon>
        <taxon>malvids</taxon>
        <taxon>Malvales</taxon>
        <taxon>Dipterocarpaceae</taxon>
        <taxon>Rubroshorea</taxon>
    </lineage>
</organism>
<dbReference type="Pfam" id="PF00931">
    <property type="entry name" value="NB-ARC"/>
    <property type="match status" value="1"/>
</dbReference>
<dbReference type="GO" id="GO:0043531">
    <property type="term" value="F:ADP binding"/>
    <property type="evidence" value="ECO:0007669"/>
    <property type="project" value="InterPro"/>
</dbReference>
<evidence type="ECO:0000259" key="7">
    <source>
        <dbReference type="Pfam" id="PF23559"/>
    </source>
</evidence>
<dbReference type="InterPro" id="IPR058922">
    <property type="entry name" value="WHD_DRP"/>
</dbReference>
<sequence length="857" mass="97566">MSDALVSAILQQLTTIIYEEIKQEVKLVTGVGKEIKSLESNLKSIHALLDDAEEKQMKDESIKIWLERLKEVCYDIEDVLDEWNTAPLKLQLDESDQKNFSLFKGKVCRLFLSCFSCGPVVHRRGIALRIKGINERLDEIAKDKDRYQLISREVRQPRRVESTSFAEVSKLHGRDEDKKRLIDSLLCGNSDVKTISIVGMGGIGKTALAQLVYNDGAVMAHFDKKIWVCVSRVCDSRNVAKAIIMGLAEPDRASASAPNLDSFTLQGLLEKICEDVERKKVFLVLDDVWPDESESWESFNQAFKPAAPGSRILVTTRNDTVMDTMKSSDVFRLEQLSEDVCWRILSQEAFVGRDDEQSKNLEDIGKNIAKKCGGLPLAAKTLGSMLRSKKTREEWTNILNSEIWELSLKAVFAPLFLSYFDLPSAVRRCFLYCSTFRKGVEIERDVLIYQWMAQGYLNPSQNPEMEITGVEYFECLAARSFFQDLKTHEDGSIRACKIHDIVLDFARFLMGNEFVVKEFHPHDDNMRVELSSEKTHHLLVVLTENACFPTSLVGAEKLRSLSIFKSDHAEEDETGNLLIQPEHLRSLICRGGNINEFPEEVGKLMHLKLLDLSHSKLKRLPEAICGLLNLQSLFLQWCYFLEGLPDKIEKLVNLRYLDTSGSCPPTIYHPKGIGRLTSLRALRGLVVCCDHNDNKKFSLGDLENLCNLRFLALIVEDDQNPQIDANEARRAKLERKIHLKELELHGQWLPGKKDDALKVLSPPSHTNVTFSEDICGLRSLLRMEDILNAVVNSEEGGRENEQRETRLDGNPKLRNFFERETQNAEEWNEALKTPSYPTLMKNYDLRCSCICLCSYVE</sequence>
<dbReference type="PANTHER" id="PTHR36766">
    <property type="entry name" value="PLANT BROAD-SPECTRUM MILDEW RESISTANCE PROTEIN RPW8"/>
    <property type="match status" value="1"/>
</dbReference>
<dbReference type="SUPFAM" id="SSF52540">
    <property type="entry name" value="P-loop containing nucleoside triphosphate hydrolases"/>
    <property type="match status" value="1"/>
</dbReference>
<dbReference type="AlphaFoldDB" id="A0AAV5MR35"/>
<dbReference type="FunFam" id="1.10.10.10:FF:000322">
    <property type="entry name" value="Probable disease resistance protein At1g63360"/>
    <property type="match status" value="1"/>
</dbReference>
<dbReference type="FunFam" id="3.40.50.300:FF:001091">
    <property type="entry name" value="Probable disease resistance protein At1g61300"/>
    <property type="match status" value="1"/>
</dbReference>
<dbReference type="Proteomes" id="UP001054252">
    <property type="component" value="Unassembled WGS sequence"/>
</dbReference>
<feature type="domain" description="Disease resistance protein winged helix" evidence="7">
    <location>
        <begin position="436"/>
        <end position="506"/>
    </location>
</feature>
<feature type="domain" description="Disease resistance R13L4/SHOC-2-like LRR" evidence="8">
    <location>
        <begin position="576"/>
        <end position="745"/>
    </location>
</feature>
<gene>
    <name evidence="9" type="ORF">SLEP1_g57971</name>
</gene>
<evidence type="ECO:0008006" key="11">
    <source>
        <dbReference type="Google" id="ProtNLM"/>
    </source>
</evidence>
<dbReference type="EMBL" id="BPVZ01000485">
    <property type="protein sequence ID" value="GKV51303.1"/>
    <property type="molecule type" value="Genomic_DNA"/>
</dbReference>
<dbReference type="GO" id="GO:0005524">
    <property type="term" value="F:ATP binding"/>
    <property type="evidence" value="ECO:0007669"/>
    <property type="project" value="UniProtKB-KW"/>
</dbReference>
<name>A0AAV5MR35_9ROSI</name>
<reference evidence="9 10" key="1">
    <citation type="journal article" date="2021" name="Commun. Biol.">
        <title>The genome of Shorea leprosula (Dipterocarpaceae) highlights the ecological relevance of drought in aseasonal tropical rainforests.</title>
        <authorList>
            <person name="Ng K.K.S."/>
            <person name="Kobayashi M.J."/>
            <person name="Fawcett J.A."/>
            <person name="Hatakeyama M."/>
            <person name="Paape T."/>
            <person name="Ng C.H."/>
            <person name="Ang C.C."/>
            <person name="Tnah L.H."/>
            <person name="Lee C.T."/>
            <person name="Nishiyama T."/>
            <person name="Sese J."/>
            <person name="O'Brien M.J."/>
            <person name="Copetti D."/>
            <person name="Mohd Noor M.I."/>
            <person name="Ong R.C."/>
            <person name="Putra M."/>
            <person name="Sireger I.Z."/>
            <person name="Indrioko S."/>
            <person name="Kosugi Y."/>
            <person name="Izuno A."/>
            <person name="Isagi Y."/>
            <person name="Lee S.L."/>
            <person name="Shimizu K.K."/>
        </authorList>
    </citation>
    <scope>NUCLEOTIDE SEQUENCE [LARGE SCALE GENOMIC DNA]</scope>
    <source>
        <strain evidence="9">214</strain>
    </source>
</reference>
<evidence type="ECO:0000259" key="6">
    <source>
        <dbReference type="Pfam" id="PF18052"/>
    </source>
</evidence>
<feature type="domain" description="NB-ARC" evidence="5">
    <location>
        <begin position="176"/>
        <end position="352"/>
    </location>
</feature>
<dbReference type="Pfam" id="PF23598">
    <property type="entry name" value="LRR_14"/>
    <property type="match status" value="1"/>
</dbReference>
<evidence type="ECO:0000313" key="10">
    <source>
        <dbReference type="Proteomes" id="UP001054252"/>
    </source>
</evidence>
<dbReference type="InterPro" id="IPR032675">
    <property type="entry name" value="LRR_dom_sf"/>
</dbReference>
<comment type="caution">
    <text evidence="9">The sequence shown here is derived from an EMBL/GenBank/DDBJ whole genome shotgun (WGS) entry which is preliminary data.</text>
</comment>
<keyword evidence="1" id="KW-0677">Repeat</keyword>
<dbReference type="InterPro" id="IPR027417">
    <property type="entry name" value="P-loop_NTPase"/>
</dbReference>
<dbReference type="Gene3D" id="3.40.50.300">
    <property type="entry name" value="P-loop containing nucleotide triphosphate hydrolases"/>
    <property type="match status" value="1"/>
</dbReference>
<dbReference type="InterPro" id="IPR002182">
    <property type="entry name" value="NB-ARC"/>
</dbReference>
<dbReference type="SUPFAM" id="SSF52058">
    <property type="entry name" value="L domain-like"/>
    <property type="match status" value="1"/>
</dbReference>
<protein>
    <recommendedName>
        <fullName evidence="11">Disease resistance protein RGA3</fullName>
    </recommendedName>
</protein>
<evidence type="ECO:0000256" key="2">
    <source>
        <dbReference type="ARBA" id="ARBA00022741"/>
    </source>
</evidence>
<keyword evidence="4" id="KW-0067">ATP-binding</keyword>
<dbReference type="PRINTS" id="PR00364">
    <property type="entry name" value="DISEASERSIST"/>
</dbReference>
<dbReference type="Gene3D" id="1.10.10.10">
    <property type="entry name" value="Winged helix-like DNA-binding domain superfamily/Winged helix DNA-binding domain"/>
    <property type="match status" value="1"/>
</dbReference>
<evidence type="ECO:0000259" key="5">
    <source>
        <dbReference type="Pfam" id="PF00931"/>
    </source>
</evidence>
<proteinExistence type="predicted"/>
<keyword evidence="3" id="KW-0611">Plant defense</keyword>